<keyword evidence="2 5" id="KW-0663">Pyridoxal phosphate</keyword>
<name>A0AAF0CB70_9PROT</name>
<dbReference type="KEGG" id="hfl:PUV54_09105"/>
<dbReference type="Pfam" id="PF00282">
    <property type="entry name" value="Pyridoxal_deC"/>
    <property type="match status" value="1"/>
</dbReference>
<dbReference type="PANTHER" id="PTHR42735:SF6">
    <property type="entry name" value="SPHINGOSINE-1-PHOSPHATE LYASE 1"/>
    <property type="match status" value="1"/>
</dbReference>
<dbReference type="Gene3D" id="3.90.1150.10">
    <property type="entry name" value="Aspartate Aminotransferase, domain 1"/>
    <property type="match status" value="1"/>
</dbReference>
<evidence type="ECO:0000256" key="1">
    <source>
        <dbReference type="ARBA" id="ARBA00001933"/>
    </source>
</evidence>
<reference evidence="7" key="1">
    <citation type="submission" date="2023-02" db="EMBL/GenBank/DDBJ databases">
        <title>Genome sequence of Hyphococcus flavus.</title>
        <authorList>
            <person name="Rong J.-C."/>
            <person name="Zhao Q."/>
            <person name="Yi M."/>
            <person name="Wu J.-Y."/>
        </authorList>
    </citation>
    <scope>NUCLEOTIDE SEQUENCE</scope>
    <source>
        <strain evidence="7">MCCC 1K03223</strain>
    </source>
</reference>
<dbReference type="InterPro" id="IPR015422">
    <property type="entry name" value="PyrdxlP-dep_Trfase_small"/>
</dbReference>
<dbReference type="RefSeq" id="WP_274491908.1">
    <property type="nucleotide sequence ID" value="NZ_CP118166.1"/>
</dbReference>
<evidence type="ECO:0000313" key="7">
    <source>
        <dbReference type="EMBL" id="WDI30115.1"/>
    </source>
</evidence>
<evidence type="ECO:0000256" key="3">
    <source>
        <dbReference type="ARBA" id="ARBA00023239"/>
    </source>
</evidence>
<accession>A0AAF0CB70</accession>
<dbReference type="Proteomes" id="UP001214043">
    <property type="component" value="Chromosome"/>
</dbReference>
<keyword evidence="7" id="KW-0808">Transferase</keyword>
<dbReference type="Gene3D" id="3.40.640.10">
    <property type="entry name" value="Type I PLP-dependent aspartate aminotransferase-like (Major domain)"/>
    <property type="match status" value="1"/>
</dbReference>
<keyword evidence="8" id="KW-1185">Reference proteome</keyword>
<dbReference type="InterPro" id="IPR002129">
    <property type="entry name" value="PyrdxlP-dep_de-COase"/>
</dbReference>
<dbReference type="AlphaFoldDB" id="A0AAF0CB70"/>
<dbReference type="GO" id="GO:0016830">
    <property type="term" value="F:carbon-carbon lyase activity"/>
    <property type="evidence" value="ECO:0007669"/>
    <property type="project" value="InterPro"/>
</dbReference>
<keyword evidence="3 6" id="KW-0456">Lyase</keyword>
<organism evidence="7 8">
    <name type="scientific">Hyphococcus flavus</name>
    <dbReference type="NCBI Taxonomy" id="1866326"/>
    <lineage>
        <taxon>Bacteria</taxon>
        <taxon>Pseudomonadati</taxon>
        <taxon>Pseudomonadota</taxon>
        <taxon>Alphaproteobacteria</taxon>
        <taxon>Parvularculales</taxon>
        <taxon>Parvularculaceae</taxon>
        <taxon>Hyphococcus</taxon>
    </lineage>
</organism>
<dbReference type="InterPro" id="IPR015421">
    <property type="entry name" value="PyrdxlP-dep_Trfase_major"/>
</dbReference>
<evidence type="ECO:0000256" key="6">
    <source>
        <dbReference type="RuleBase" id="RU000382"/>
    </source>
</evidence>
<sequence length="416" mass="45037">MSQKVNLPKQGLGKMGVLSKLDEALTKEPDVLRGNMSCYAMKGTEDMVDVVSQAYQKYFFLNGVARRFFPGLQDLEADVTGMASNILSGGADGIVANITSGGTESIFCALHAAREWAKETKPHIKEPEIVAPYSIHATFSKGCQYLGIKIVRVPVRDDWRADAVAIEAAISPNTIMIAGSAPSWPYGVIDNMDELAEVSKKHDLWLHVDACVGGYLSPFVSKLGIDLPKWDFSVDGVHSISADLHKYGYAAKGISTIAWRSEELQKYHFVSPTDWPCSPYITQAFTGSRPASAVAAAWAALSYLGEDGYIAYADRAMKAKARLIEGLNKIEGIEPIDTDLLIVVYGAKDIRVEQIVGGLSEKGWTSGGVMDPPLAHLVLDPLSEDVVDIYLEDLRAVVDSIRAGEASAEGTLSYAD</sequence>
<gene>
    <name evidence="7" type="ORF">PUV54_09105</name>
</gene>
<dbReference type="EMBL" id="CP118166">
    <property type="protein sequence ID" value="WDI30115.1"/>
    <property type="molecule type" value="Genomic_DNA"/>
</dbReference>
<dbReference type="GO" id="GO:0008483">
    <property type="term" value="F:transaminase activity"/>
    <property type="evidence" value="ECO:0007669"/>
    <property type="project" value="UniProtKB-KW"/>
</dbReference>
<feature type="modified residue" description="N6-(pyridoxal phosphate)lysine" evidence="5">
    <location>
        <position position="246"/>
    </location>
</feature>
<comment type="cofactor">
    <cofactor evidence="1 5 6">
        <name>pyridoxal 5'-phosphate</name>
        <dbReference type="ChEBI" id="CHEBI:597326"/>
    </cofactor>
</comment>
<dbReference type="InterPro" id="IPR050477">
    <property type="entry name" value="GrpII_AminoAcid_Decarb"/>
</dbReference>
<evidence type="ECO:0000313" key="8">
    <source>
        <dbReference type="Proteomes" id="UP001214043"/>
    </source>
</evidence>
<evidence type="ECO:0000256" key="5">
    <source>
        <dbReference type="PIRSR" id="PIRSR602129-50"/>
    </source>
</evidence>
<comment type="similarity">
    <text evidence="4">Belongs to the group II decarboxylase family. Sphingosine-1-phosphate lyase subfamily.</text>
</comment>
<dbReference type="PANTHER" id="PTHR42735">
    <property type="match status" value="1"/>
</dbReference>
<evidence type="ECO:0000256" key="2">
    <source>
        <dbReference type="ARBA" id="ARBA00022898"/>
    </source>
</evidence>
<dbReference type="GO" id="GO:0019752">
    <property type="term" value="P:carboxylic acid metabolic process"/>
    <property type="evidence" value="ECO:0007669"/>
    <property type="project" value="InterPro"/>
</dbReference>
<dbReference type="SUPFAM" id="SSF53383">
    <property type="entry name" value="PLP-dependent transferases"/>
    <property type="match status" value="1"/>
</dbReference>
<dbReference type="GO" id="GO:0030170">
    <property type="term" value="F:pyridoxal phosphate binding"/>
    <property type="evidence" value="ECO:0007669"/>
    <property type="project" value="InterPro"/>
</dbReference>
<dbReference type="Gene3D" id="6.10.140.2150">
    <property type="match status" value="1"/>
</dbReference>
<keyword evidence="7" id="KW-0032">Aminotransferase</keyword>
<protein>
    <submittedName>
        <fullName evidence="7">Aminotransferase class V-fold PLP-dependent enzyme</fullName>
    </submittedName>
</protein>
<evidence type="ECO:0000256" key="4">
    <source>
        <dbReference type="ARBA" id="ARBA00038302"/>
    </source>
</evidence>
<proteinExistence type="inferred from homology"/>
<dbReference type="InterPro" id="IPR015424">
    <property type="entry name" value="PyrdxlP-dep_Trfase"/>
</dbReference>